<keyword evidence="3" id="KW-0274">FAD</keyword>
<evidence type="ECO:0000256" key="1">
    <source>
        <dbReference type="ARBA" id="ARBA00005272"/>
    </source>
</evidence>
<name>D8LNX6_ECTSI</name>
<evidence type="ECO:0000256" key="5">
    <source>
        <dbReference type="ARBA" id="ARBA00023027"/>
    </source>
</evidence>
<evidence type="ECO:0000313" key="9">
    <source>
        <dbReference type="EMBL" id="CBN78336.1"/>
    </source>
</evidence>
<dbReference type="InterPro" id="IPR036188">
    <property type="entry name" value="FAD/NAD-bd_sf"/>
</dbReference>
<feature type="region of interest" description="Disordered" evidence="6">
    <location>
        <begin position="237"/>
        <end position="268"/>
    </location>
</feature>
<evidence type="ECO:0000259" key="8">
    <source>
        <dbReference type="Pfam" id="PF22366"/>
    </source>
</evidence>
<comment type="similarity">
    <text evidence="1">Belongs to the NADH dehydrogenase family.</text>
</comment>
<dbReference type="AlphaFoldDB" id="D8LNX6"/>
<dbReference type="InParanoid" id="D8LNX6"/>
<dbReference type="PANTHER" id="PTHR43706:SF38">
    <property type="entry name" value="FAD_NAD(P)-BINDING DOMAIN-CONTAINING PROTEIN"/>
    <property type="match status" value="1"/>
</dbReference>
<reference evidence="9 10" key="1">
    <citation type="journal article" date="2010" name="Nature">
        <title>The Ectocarpus genome and the independent evolution of multicellularity in brown algae.</title>
        <authorList>
            <person name="Cock J.M."/>
            <person name="Sterck L."/>
            <person name="Rouze P."/>
            <person name="Scornet D."/>
            <person name="Allen A.E."/>
            <person name="Amoutzias G."/>
            <person name="Anthouard V."/>
            <person name="Artiguenave F."/>
            <person name="Aury J.M."/>
            <person name="Badger J.H."/>
            <person name="Beszteri B."/>
            <person name="Billiau K."/>
            <person name="Bonnet E."/>
            <person name="Bothwell J.H."/>
            <person name="Bowler C."/>
            <person name="Boyen C."/>
            <person name="Brownlee C."/>
            <person name="Carrano C.J."/>
            <person name="Charrier B."/>
            <person name="Cho G.Y."/>
            <person name="Coelho S.M."/>
            <person name="Collen J."/>
            <person name="Corre E."/>
            <person name="Da Silva C."/>
            <person name="Delage L."/>
            <person name="Delaroque N."/>
            <person name="Dittami S.M."/>
            <person name="Doulbeau S."/>
            <person name="Elias M."/>
            <person name="Farnham G."/>
            <person name="Gachon C.M."/>
            <person name="Gschloessl B."/>
            <person name="Heesch S."/>
            <person name="Jabbari K."/>
            <person name="Jubin C."/>
            <person name="Kawai H."/>
            <person name="Kimura K."/>
            <person name="Kloareg B."/>
            <person name="Kupper F.C."/>
            <person name="Lang D."/>
            <person name="Le Bail A."/>
            <person name="Leblanc C."/>
            <person name="Lerouge P."/>
            <person name="Lohr M."/>
            <person name="Lopez P.J."/>
            <person name="Martens C."/>
            <person name="Maumus F."/>
            <person name="Michel G."/>
            <person name="Miranda-Saavedra D."/>
            <person name="Morales J."/>
            <person name="Moreau H."/>
            <person name="Motomura T."/>
            <person name="Nagasato C."/>
            <person name="Napoli C.A."/>
            <person name="Nelson D.R."/>
            <person name="Nyvall-Collen P."/>
            <person name="Peters A.F."/>
            <person name="Pommier C."/>
            <person name="Potin P."/>
            <person name="Poulain J."/>
            <person name="Quesneville H."/>
            <person name="Read B."/>
            <person name="Rensing S.A."/>
            <person name="Ritter A."/>
            <person name="Rousvoal S."/>
            <person name="Samanta M."/>
            <person name="Samson G."/>
            <person name="Schroeder D.C."/>
            <person name="Segurens B."/>
            <person name="Strittmatter M."/>
            <person name="Tonon T."/>
            <person name="Tregear J.W."/>
            <person name="Valentin K."/>
            <person name="von Dassow P."/>
            <person name="Yamagishi T."/>
            <person name="Van de Peer Y."/>
            <person name="Wincker P."/>
        </authorList>
    </citation>
    <scope>NUCLEOTIDE SEQUENCE [LARGE SCALE GENOMIC DNA]</scope>
    <source>
        <strain evidence="10">Ec32 / CCAP1310/4</strain>
    </source>
</reference>
<sequence>MHSRSRRGVGRGGLKMSVQTPPKPKEPEFGEGRVADEELLSVIELAGRKAAAAGFLPVLGAKAKEEQDIMWKLKVSPEDVLAFADRAIDTAEDVFMHATRAFKPAARMNLPLQDGEDAPPLTATKKERIVVLGTGWGGHAISKVIDSDKYEVIYVSPRNYFVFTPMLAAASVGTVDVRSITEPIRMANPCVKYVSGEVIDIKPGDKKVVVALPSPQEKRPPQMPVSAASVAPNVPPLVHSKSPAEGATAATGGGALSRAGEGSLSQEPLASLDDAKPLMELSYDKLVYAVGTKTGTFGVPGVRENCYMLKEANDARQLRAAIVNVLEEACLPGVTDEEKRKLLSFVVIGAGPTGVEFTGELTDLIGNDVPRLFPELVGLINLTVVSSGKVLPMFEEVLQDRGLNLLQSQGIEILLGSAASEVTKEEVVLKNGKRIPYGLCFWAGGTEARPLTQSLIETIGPEQTDASGSKRGQITVDGYMRALGTNGTILALGDASSIQGVKMPTTGQVAAQEGAYVARLLNRGYDTSVEAAPTMTGYDNSTAGQMEKAVDFFRLRGRLSASPFHFINLGVLAYIGMGQAVAEVKVGKDTPVLDAAGKAGFFLWRSTYVVKQVSPRNRINVAVDWLKVRFFGRDITRL</sequence>
<dbReference type="EMBL" id="FN649760">
    <property type="protein sequence ID" value="CBN78336.1"/>
    <property type="molecule type" value="Genomic_DNA"/>
</dbReference>
<dbReference type="OrthoDB" id="3244603at2759"/>
<dbReference type="EC" id="1.6.5.3" evidence="9"/>
<keyword evidence="4 9" id="KW-0560">Oxidoreductase</keyword>
<evidence type="ECO:0000313" key="10">
    <source>
        <dbReference type="Proteomes" id="UP000002630"/>
    </source>
</evidence>
<keyword evidence="10" id="KW-1185">Reference proteome</keyword>
<dbReference type="GO" id="GO:0003954">
    <property type="term" value="F:NADH dehydrogenase activity"/>
    <property type="evidence" value="ECO:0007669"/>
    <property type="project" value="InterPro"/>
</dbReference>
<feature type="region of interest" description="Disordered" evidence="6">
    <location>
        <begin position="1"/>
        <end position="31"/>
    </location>
</feature>
<dbReference type="GO" id="GO:0005739">
    <property type="term" value="C:mitochondrion"/>
    <property type="evidence" value="ECO:0007669"/>
    <property type="project" value="UniProtKB-ARBA"/>
</dbReference>
<dbReference type="SUPFAM" id="SSF51905">
    <property type="entry name" value="FAD/NAD(P)-binding domain"/>
    <property type="match status" value="2"/>
</dbReference>
<evidence type="ECO:0000256" key="2">
    <source>
        <dbReference type="ARBA" id="ARBA00022630"/>
    </source>
</evidence>
<dbReference type="InterPro" id="IPR045024">
    <property type="entry name" value="NDH-2"/>
</dbReference>
<feature type="domain" description="External alternative NADH-ubiquinone oxidoreductase-like C-terminal" evidence="8">
    <location>
        <begin position="569"/>
        <end position="634"/>
    </location>
</feature>
<dbReference type="Proteomes" id="UP000002630">
    <property type="component" value="Unassembled WGS sequence"/>
</dbReference>
<gene>
    <name evidence="9" type="primary">NDA</name>
    <name evidence="9" type="ORF">Esi_0005_0270</name>
</gene>
<dbReference type="Pfam" id="PF22366">
    <property type="entry name" value="NDH2_C"/>
    <property type="match status" value="1"/>
</dbReference>
<keyword evidence="2" id="KW-0285">Flavoprotein</keyword>
<keyword evidence="5" id="KW-0520">NAD</keyword>
<evidence type="ECO:0000256" key="4">
    <source>
        <dbReference type="ARBA" id="ARBA00023002"/>
    </source>
</evidence>
<protein>
    <submittedName>
        <fullName evidence="9">NADH dehydrogenase (Ubiquinone)</fullName>
        <ecNumber evidence="9">1.6.5.3</ecNumber>
    </submittedName>
</protein>
<dbReference type="PANTHER" id="PTHR43706">
    <property type="entry name" value="NADH DEHYDROGENASE"/>
    <property type="match status" value="1"/>
</dbReference>
<dbReference type="InterPro" id="IPR054585">
    <property type="entry name" value="NDH2-like_C"/>
</dbReference>
<organism evidence="9 10">
    <name type="scientific">Ectocarpus siliculosus</name>
    <name type="common">Brown alga</name>
    <name type="synonym">Conferva siliculosa</name>
    <dbReference type="NCBI Taxonomy" id="2880"/>
    <lineage>
        <taxon>Eukaryota</taxon>
        <taxon>Sar</taxon>
        <taxon>Stramenopiles</taxon>
        <taxon>Ochrophyta</taxon>
        <taxon>PX clade</taxon>
        <taxon>Phaeophyceae</taxon>
        <taxon>Ectocarpales</taxon>
        <taxon>Ectocarpaceae</taxon>
        <taxon>Ectocarpus</taxon>
    </lineage>
</organism>
<dbReference type="eggNOG" id="KOG2495">
    <property type="taxonomic scope" value="Eukaryota"/>
</dbReference>
<evidence type="ECO:0000256" key="6">
    <source>
        <dbReference type="SAM" id="MobiDB-lite"/>
    </source>
</evidence>
<proteinExistence type="inferred from homology"/>
<evidence type="ECO:0000259" key="7">
    <source>
        <dbReference type="Pfam" id="PF07992"/>
    </source>
</evidence>
<dbReference type="STRING" id="2880.D8LNX6"/>
<accession>D8LNX6</accession>
<dbReference type="Gene3D" id="3.50.50.100">
    <property type="match status" value="2"/>
</dbReference>
<evidence type="ECO:0000256" key="3">
    <source>
        <dbReference type="ARBA" id="ARBA00022827"/>
    </source>
</evidence>
<dbReference type="InterPro" id="IPR023753">
    <property type="entry name" value="FAD/NAD-binding_dom"/>
</dbReference>
<dbReference type="Pfam" id="PF07992">
    <property type="entry name" value="Pyr_redox_2"/>
    <property type="match status" value="1"/>
</dbReference>
<feature type="domain" description="FAD/NAD(P)-binding" evidence="7">
    <location>
        <begin position="279"/>
        <end position="514"/>
    </location>
</feature>